<keyword evidence="10" id="KW-1185">Reference proteome</keyword>
<organism evidence="9 10">
    <name type="scientific">Christiangramia sediminis</name>
    <dbReference type="NCBI Taxonomy" id="2881336"/>
    <lineage>
        <taxon>Bacteria</taxon>
        <taxon>Pseudomonadati</taxon>
        <taxon>Bacteroidota</taxon>
        <taxon>Flavobacteriia</taxon>
        <taxon>Flavobacteriales</taxon>
        <taxon>Flavobacteriaceae</taxon>
        <taxon>Christiangramia</taxon>
    </lineage>
</organism>
<name>A0A9X1RTV5_9FLAO</name>
<comment type="similarity">
    <text evidence="2">Belongs to the outer membrane factor (OMF) (TC 1.B.17) family.</text>
</comment>
<dbReference type="RefSeq" id="WP_229338037.1">
    <property type="nucleotide sequence ID" value="NZ_JAJBZG010000001.1"/>
</dbReference>
<comment type="subcellular location">
    <subcellularLocation>
        <location evidence="1">Cell outer membrane</location>
    </subcellularLocation>
</comment>
<evidence type="ECO:0000313" key="9">
    <source>
        <dbReference type="EMBL" id="MCB7480258.1"/>
    </source>
</evidence>
<dbReference type="EMBL" id="JAJBZG010000001">
    <property type="protein sequence ID" value="MCB7480258.1"/>
    <property type="molecule type" value="Genomic_DNA"/>
</dbReference>
<gene>
    <name evidence="9" type="ORF">LGQ90_03180</name>
</gene>
<dbReference type="GO" id="GO:0009279">
    <property type="term" value="C:cell outer membrane"/>
    <property type="evidence" value="ECO:0007669"/>
    <property type="project" value="UniProtKB-SubCell"/>
</dbReference>
<evidence type="ECO:0000313" key="10">
    <source>
        <dbReference type="Proteomes" id="UP001139414"/>
    </source>
</evidence>
<evidence type="ECO:0000256" key="5">
    <source>
        <dbReference type="ARBA" id="ARBA00022692"/>
    </source>
</evidence>
<keyword evidence="3" id="KW-0813">Transport</keyword>
<keyword evidence="5" id="KW-0812">Transmembrane</keyword>
<protein>
    <submittedName>
        <fullName evidence="9">TolC family protein</fullName>
    </submittedName>
</protein>
<keyword evidence="8" id="KW-0175">Coiled coil</keyword>
<reference evidence="9" key="1">
    <citation type="submission" date="2021-10" db="EMBL/GenBank/DDBJ databases">
        <title>Gramella sp. ASW11-100T, isolated from marine sediment.</title>
        <authorList>
            <person name="Xia C."/>
        </authorList>
    </citation>
    <scope>NUCLEOTIDE SEQUENCE</scope>
    <source>
        <strain evidence="9">ASW11-100</strain>
    </source>
</reference>
<comment type="caution">
    <text evidence="9">The sequence shown here is derived from an EMBL/GenBank/DDBJ whole genome shotgun (WGS) entry which is preliminary data.</text>
</comment>
<dbReference type="SUPFAM" id="SSF56954">
    <property type="entry name" value="Outer membrane efflux proteins (OEP)"/>
    <property type="match status" value="1"/>
</dbReference>
<dbReference type="PANTHER" id="PTHR30026">
    <property type="entry name" value="OUTER MEMBRANE PROTEIN TOLC"/>
    <property type="match status" value="1"/>
</dbReference>
<evidence type="ECO:0000256" key="7">
    <source>
        <dbReference type="ARBA" id="ARBA00023237"/>
    </source>
</evidence>
<evidence type="ECO:0000256" key="3">
    <source>
        <dbReference type="ARBA" id="ARBA00022448"/>
    </source>
</evidence>
<dbReference type="InterPro" id="IPR003423">
    <property type="entry name" value="OMP_efflux"/>
</dbReference>
<dbReference type="AlphaFoldDB" id="A0A9X1RTV5"/>
<evidence type="ECO:0000256" key="6">
    <source>
        <dbReference type="ARBA" id="ARBA00023136"/>
    </source>
</evidence>
<feature type="coiled-coil region" evidence="8">
    <location>
        <begin position="351"/>
        <end position="403"/>
    </location>
</feature>
<accession>A0A9X1RTV5</accession>
<proteinExistence type="inferred from homology"/>
<evidence type="ECO:0000256" key="1">
    <source>
        <dbReference type="ARBA" id="ARBA00004442"/>
    </source>
</evidence>
<dbReference type="Gene3D" id="1.20.1600.10">
    <property type="entry name" value="Outer membrane efflux proteins (OEP)"/>
    <property type="match status" value="1"/>
</dbReference>
<dbReference type="GO" id="GO:0015288">
    <property type="term" value="F:porin activity"/>
    <property type="evidence" value="ECO:0007669"/>
    <property type="project" value="TreeGrafter"/>
</dbReference>
<dbReference type="PANTHER" id="PTHR30026:SF20">
    <property type="entry name" value="OUTER MEMBRANE PROTEIN TOLC"/>
    <property type="match status" value="1"/>
</dbReference>
<dbReference type="GO" id="GO:0015562">
    <property type="term" value="F:efflux transmembrane transporter activity"/>
    <property type="evidence" value="ECO:0007669"/>
    <property type="project" value="InterPro"/>
</dbReference>
<evidence type="ECO:0000256" key="8">
    <source>
        <dbReference type="SAM" id="Coils"/>
    </source>
</evidence>
<keyword evidence="6" id="KW-0472">Membrane</keyword>
<dbReference type="InterPro" id="IPR051906">
    <property type="entry name" value="TolC-like"/>
</dbReference>
<sequence length="466" mass="53818">MNRILVFFVFLFTSSVGFSQIEDSLSLGFTEYIAMVKKYHPLVKQADLLLDEGEIKLLKARGSFDPKIEADYAAKNYKATEYYSNFSSAFKIPTWYGLELNAKFEDNSGVYLNPQNNVPEDGLYSAGVSLNVADGIFMSERMAALKQAKIYRNQSQLKRQLQVAEILYKASVAYFEWYTAFQEYNLYQNFLENAEIRFRGVSAEYRLGAKPAIDTLEAGLSIQNRKLELEQSKLDLLNAGLNLSNFIWLEGNIPLELNPEVIPNENLYPEVTETLNTEEIIFALNIEEHPKVRALAYEIDMLEVEKKLRTNKLLPKLDLEYNFLTSNTNDLNTLNNRDYKMGMKFSFPIFLRKERGDLQLAKLELENAELDLVTARLKIENELRSLQNQIIALQEQNELMDQLVRDYQSLVIAEERKFELGESSLFLINSRENNLIAARLKEIEMTYRLLKSNAELFKTMAEVVEF</sequence>
<dbReference type="Pfam" id="PF02321">
    <property type="entry name" value="OEP"/>
    <property type="match status" value="1"/>
</dbReference>
<keyword evidence="7" id="KW-0998">Cell outer membrane</keyword>
<dbReference type="GO" id="GO:1990281">
    <property type="term" value="C:efflux pump complex"/>
    <property type="evidence" value="ECO:0007669"/>
    <property type="project" value="TreeGrafter"/>
</dbReference>
<dbReference type="Proteomes" id="UP001139414">
    <property type="component" value="Unassembled WGS sequence"/>
</dbReference>
<keyword evidence="4" id="KW-1134">Transmembrane beta strand</keyword>
<evidence type="ECO:0000256" key="2">
    <source>
        <dbReference type="ARBA" id="ARBA00007613"/>
    </source>
</evidence>
<evidence type="ECO:0000256" key="4">
    <source>
        <dbReference type="ARBA" id="ARBA00022452"/>
    </source>
</evidence>